<dbReference type="AlphaFoldDB" id="D0A337"/>
<evidence type="ECO:0000256" key="1">
    <source>
        <dbReference type="SAM" id="Phobius"/>
    </source>
</evidence>
<dbReference type="RefSeq" id="XP_011777945.1">
    <property type="nucleotide sequence ID" value="XM_011779643.1"/>
</dbReference>
<evidence type="ECO:0000313" key="2">
    <source>
        <dbReference type="EMBL" id="CBH15681.1"/>
    </source>
</evidence>
<dbReference type="GeneID" id="23865879"/>
<keyword evidence="1" id="KW-0472">Membrane</keyword>
<feature type="transmembrane region" description="Helical" evidence="1">
    <location>
        <begin position="31"/>
        <end position="50"/>
    </location>
</feature>
<reference evidence="3" key="1">
    <citation type="journal article" date="2010" name="PLoS Negl. Trop. Dis.">
        <title>The genome sequence of Trypanosoma brucei gambiense, causative agent of chronic human african trypanosomiasis.</title>
        <authorList>
            <person name="Jackson A.P."/>
            <person name="Sanders M."/>
            <person name="Berry A."/>
            <person name="McQuillan J."/>
            <person name="Aslett M.A."/>
            <person name="Quail M.A."/>
            <person name="Chukualim B."/>
            <person name="Capewell P."/>
            <person name="MacLeod A."/>
            <person name="Melville S.E."/>
            <person name="Gibson W."/>
            <person name="Barry J.D."/>
            <person name="Berriman M."/>
            <person name="Hertz-Fowler C."/>
        </authorList>
    </citation>
    <scope>NUCLEOTIDE SEQUENCE [LARGE SCALE GENOMIC DNA]</scope>
    <source>
        <strain evidence="3">MHOM/CI/86/DAL972</strain>
    </source>
</reference>
<keyword evidence="1" id="KW-1133">Transmembrane helix</keyword>
<dbReference type="KEGG" id="tbg:TbgDal_X7700"/>
<gene>
    <name evidence="2" type="ORF">TbgDal_X7700</name>
</gene>
<dbReference type="Proteomes" id="UP000002316">
    <property type="component" value="Chromosome 10"/>
</dbReference>
<proteinExistence type="predicted"/>
<name>D0A337_TRYB9</name>
<keyword evidence="1" id="KW-0812">Transmembrane</keyword>
<protein>
    <submittedName>
        <fullName evidence="2">Uncharacterized protein</fullName>
    </submittedName>
</protein>
<evidence type="ECO:0000313" key="3">
    <source>
        <dbReference type="Proteomes" id="UP000002316"/>
    </source>
</evidence>
<accession>D0A337</accession>
<dbReference type="EMBL" id="FN554973">
    <property type="protein sequence ID" value="CBH15681.1"/>
    <property type="molecule type" value="Genomic_DNA"/>
</dbReference>
<sequence length="104" mass="12312">MVQLYFECKKKFCQSPIGSDMHRCVGTCAPFLFFLFFTCQIYIYIYIIYVSRSYWFVATLSYFFDKPAITCECHRVVRVDHLLKEEKKKKIVHSSVSRQGIGEV</sequence>
<organism evidence="2 3">
    <name type="scientific">Trypanosoma brucei gambiense (strain MHOM/CI/86/DAL972)</name>
    <dbReference type="NCBI Taxonomy" id="679716"/>
    <lineage>
        <taxon>Eukaryota</taxon>
        <taxon>Discoba</taxon>
        <taxon>Euglenozoa</taxon>
        <taxon>Kinetoplastea</taxon>
        <taxon>Metakinetoplastina</taxon>
        <taxon>Trypanosomatida</taxon>
        <taxon>Trypanosomatidae</taxon>
        <taxon>Trypanosoma</taxon>
    </lineage>
</organism>